<evidence type="ECO:0000256" key="3">
    <source>
        <dbReference type="ARBA" id="ARBA00022695"/>
    </source>
</evidence>
<dbReference type="InterPro" id="IPR043502">
    <property type="entry name" value="DNA/RNA_pol_sf"/>
</dbReference>
<dbReference type="GO" id="GO:0000166">
    <property type="term" value="F:nucleotide binding"/>
    <property type="evidence" value="ECO:0007669"/>
    <property type="project" value="UniProtKB-KW"/>
</dbReference>
<evidence type="ECO:0000256" key="5">
    <source>
        <dbReference type="ARBA" id="ARBA00022953"/>
    </source>
</evidence>
<protein>
    <submittedName>
        <fullName evidence="7">RNA-dependent RNA polymerase</fullName>
    </submittedName>
</protein>
<evidence type="ECO:0000256" key="1">
    <source>
        <dbReference type="ARBA" id="ARBA00022484"/>
    </source>
</evidence>
<dbReference type="GO" id="GO:0003723">
    <property type="term" value="F:RNA binding"/>
    <property type="evidence" value="ECO:0007669"/>
    <property type="project" value="InterPro"/>
</dbReference>
<feature type="domain" description="RdRp catalytic" evidence="6">
    <location>
        <begin position="299"/>
        <end position="422"/>
    </location>
</feature>
<dbReference type="EMBL" id="OP924591">
    <property type="protein sequence ID" value="WIR83939.1"/>
    <property type="molecule type" value="Genomic_RNA"/>
</dbReference>
<keyword evidence="1 7" id="KW-0696">RNA-directed RNA polymerase</keyword>
<keyword evidence="2" id="KW-0808">Transferase</keyword>
<evidence type="ECO:0000259" key="6">
    <source>
        <dbReference type="PROSITE" id="PS50507"/>
    </source>
</evidence>
<evidence type="ECO:0000256" key="4">
    <source>
        <dbReference type="ARBA" id="ARBA00022741"/>
    </source>
</evidence>
<keyword evidence="4" id="KW-0547">Nucleotide-binding</keyword>
<dbReference type="SUPFAM" id="SSF56672">
    <property type="entry name" value="DNA/RNA polymerases"/>
    <property type="match status" value="1"/>
</dbReference>
<evidence type="ECO:0000256" key="2">
    <source>
        <dbReference type="ARBA" id="ARBA00022679"/>
    </source>
</evidence>
<organism evidence="7">
    <name type="scientific">Ulva durnavirus 1</name>
    <dbReference type="NCBI Taxonomy" id="3051521"/>
    <lineage>
        <taxon>Viruses</taxon>
        <taxon>Riboviria</taxon>
        <taxon>Orthornavirae</taxon>
        <taxon>Pisuviricota</taxon>
        <taxon>Duplopiviricetes</taxon>
        <taxon>Durnavirales</taxon>
    </lineage>
</organism>
<accession>A0A9Y1YTA2</accession>
<dbReference type="InterPro" id="IPR043128">
    <property type="entry name" value="Rev_trsase/Diguanyl_cyclase"/>
</dbReference>
<dbReference type="InterPro" id="IPR001205">
    <property type="entry name" value="RNA-dir_pol_C"/>
</dbReference>
<dbReference type="Pfam" id="PF00680">
    <property type="entry name" value="RdRP_1"/>
    <property type="match status" value="1"/>
</dbReference>
<evidence type="ECO:0000313" key="7">
    <source>
        <dbReference type="EMBL" id="WIR83939.1"/>
    </source>
</evidence>
<keyword evidence="3" id="KW-0548">Nucleotidyltransferase</keyword>
<dbReference type="InterPro" id="IPR007094">
    <property type="entry name" value="RNA-dir_pol_PSvirus"/>
</dbReference>
<reference evidence="7" key="1">
    <citation type="submission" date="2022-11" db="EMBL/GenBank/DDBJ databases">
        <authorList>
            <person name="van der Loos L.M."/>
            <person name="Zell R."/>
            <person name="De Coninck L."/>
            <person name="Lequime S."/>
            <person name="Willems A."/>
            <person name="De Clerck O."/>
            <person name="Matthijnssens J."/>
        </authorList>
    </citation>
    <scope>NUCLEOTIDE SEQUENCE</scope>
    <source>
        <strain evidence="7">NODE_A390_YER12</strain>
    </source>
</reference>
<dbReference type="GO" id="GO:0003968">
    <property type="term" value="F:RNA-directed RNA polymerase activity"/>
    <property type="evidence" value="ECO:0007669"/>
    <property type="project" value="UniProtKB-KW"/>
</dbReference>
<keyword evidence="5" id="KW-0693">Viral RNA replication</keyword>
<proteinExistence type="predicted"/>
<name>A0A9Y1YTA2_9VIRU</name>
<dbReference type="Gene3D" id="3.30.70.270">
    <property type="match status" value="1"/>
</dbReference>
<dbReference type="GO" id="GO:0006351">
    <property type="term" value="P:DNA-templated transcription"/>
    <property type="evidence" value="ECO:0007669"/>
    <property type="project" value="InterPro"/>
</dbReference>
<sequence length="617" mass="72818">MLKLSKQVYNYKYNDKKFIVKFSKKMKQATLFNFKTINGVCRKYFKRVSINDFVNYFSDKYCKVVGYTPNYVGMAPSKVIKNRSLVVDIFNKNGKRIKQLFPKIYKSLIKSLNNYRQVYQGGFDTSINHFRSYGNENEFKPSWNECFAILEQNNFKWFYAPIVRYNNPNEIFHITNFNKESSPGHFTKLIYGVKRKFSIAETSIIAIEMFNYLKYKPLKNWFLWEILGREKDVKCNESGKEVATRVVMNTEEPAMLLLSLFCQKLTKPIINDDNGRCLIGRKYDVNKSKRVIQNKRKFKYSVDCDWSSFDTYCSSQVIELACDILMSNLPVGDKFYKRVKYYVKSSLITKFIAIPPGVVFRIDKGVPSGHPFTSIITSYINLIIWSVIGYRIYGKNYIKEMDIVVCGDDAKVFFNESPNLRKIDKIIKQIGMKSDPVYNNLTLNSFPIDKDKEPDFLKRILDIDGVIWNNDKVIDKLVYQSKSNSIEKQIKIIENFAITAPNSDEFNEFCKYVLDFYELESNQLKEIESYKKQYLCGSNPLSGYFFEKSVITSVYEYIKKFTKTFSIRRMEQLFYNCMPPNLYRTCIKDIRRLKFDVGKYNQIREISEFDIIWNRFQ</sequence>
<dbReference type="GO" id="GO:0039694">
    <property type="term" value="P:viral RNA genome replication"/>
    <property type="evidence" value="ECO:0007669"/>
    <property type="project" value="InterPro"/>
</dbReference>
<dbReference type="PROSITE" id="PS50507">
    <property type="entry name" value="RDRP_SSRNA_POS"/>
    <property type="match status" value="1"/>
</dbReference>